<dbReference type="SUPFAM" id="SSF54427">
    <property type="entry name" value="NTF2-like"/>
    <property type="match status" value="1"/>
</dbReference>
<dbReference type="EMBL" id="FOUY01000001">
    <property type="protein sequence ID" value="SFM55306.1"/>
    <property type="molecule type" value="Genomic_DNA"/>
</dbReference>
<reference evidence="5 6" key="1">
    <citation type="submission" date="2016-10" db="EMBL/GenBank/DDBJ databases">
        <authorList>
            <person name="de Groot N.N."/>
        </authorList>
    </citation>
    <scope>NUCLEOTIDE SEQUENCE [LARGE SCALE GENOMIC DNA]</scope>
    <source>
        <strain evidence="5 6">CGMCC 4.1877</strain>
    </source>
</reference>
<evidence type="ECO:0000256" key="2">
    <source>
        <dbReference type="ARBA" id="ARBA00023136"/>
    </source>
</evidence>
<dbReference type="Proteomes" id="UP000199614">
    <property type="component" value="Unassembled WGS sequence"/>
</dbReference>
<dbReference type="InterPro" id="IPR032710">
    <property type="entry name" value="NTF2-like_dom_sf"/>
</dbReference>
<keyword evidence="4" id="KW-0812">Transmembrane</keyword>
<keyword evidence="6" id="KW-1185">Reference proteome</keyword>
<evidence type="ECO:0000313" key="6">
    <source>
        <dbReference type="Proteomes" id="UP000199614"/>
    </source>
</evidence>
<feature type="transmembrane region" description="Helical" evidence="4">
    <location>
        <begin position="146"/>
        <end position="167"/>
    </location>
</feature>
<feature type="region of interest" description="Disordered" evidence="3">
    <location>
        <begin position="1"/>
        <end position="138"/>
    </location>
</feature>
<keyword evidence="2 4" id="KW-0472">Membrane</keyword>
<dbReference type="GO" id="GO:0016020">
    <property type="term" value="C:membrane"/>
    <property type="evidence" value="ECO:0007669"/>
    <property type="project" value="UniProtKB-SubCell"/>
</dbReference>
<dbReference type="PANTHER" id="PTHR37042:SF4">
    <property type="entry name" value="OUTER MEMBRANE PROTEIN RV1973"/>
    <property type="match status" value="1"/>
</dbReference>
<dbReference type="AlphaFoldDB" id="A0A1I4RSW0"/>
<evidence type="ECO:0000256" key="3">
    <source>
        <dbReference type="SAM" id="MobiDB-lite"/>
    </source>
</evidence>
<dbReference type="STRING" id="260086.SAMN05216207_100137"/>
<name>A0A1I4RSW0_PSUAM</name>
<feature type="compositionally biased region" description="Low complexity" evidence="3">
    <location>
        <begin position="53"/>
        <end position="110"/>
    </location>
</feature>
<proteinExistence type="predicted"/>
<organism evidence="5 6">
    <name type="scientific">Pseudonocardia ammonioxydans</name>
    <dbReference type="NCBI Taxonomy" id="260086"/>
    <lineage>
        <taxon>Bacteria</taxon>
        <taxon>Bacillati</taxon>
        <taxon>Actinomycetota</taxon>
        <taxon>Actinomycetes</taxon>
        <taxon>Pseudonocardiales</taxon>
        <taxon>Pseudonocardiaceae</taxon>
        <taxon>Pseudonocardia</taxon>
    </lineage>
</organism>
<dbReference type="RefSeq" id="WP_093335372.1">
    <property type="nucleotide sequence ID" value="NZ_FOUY01000001.1"/>
</dbReference>
<dbReference type="OrthoDB" id="5192320at2"/>
<protein>
    <submittedName>
        <fullName evidence="5">Mce-associated membrane protein</fullName>
    </submittedName>
</protein>
<evidence type="ECO:0000256" key="1">
    <source>
        <dbReference type="ARBA" id="ARBA00004370"/>
    </source>
</evidence>
<evidence type="ECO:0000313" key="5">
    <source>
        <dbReference type="EMBL" id="SFM55306.1"/>
    </source>
</evidence>
<evidence type="ECO:0000256" key="4">
    <source>
        <dbReference type="SAM" id="Phobius"/>
    </source>
</evidence>
<keyword evidence="4" id="KW-1133">Transmembrane helix</keyword>
<accession>A0A1I4RSW0</accession>
<sequence>MSSSRRRPSGGIRRPQVAGRPRGGWTDAADTADEAERDEARSGTVAVDERSTAAVDAPRAAPVRSGTADADGPAADGSANDGPANNGSAADGSTTDGPAPDGSAADGSAADTRDGAGDDGADPDPAASRSRRLPLPPAPRTRAATAALLVVTVVLTAAAAFFGVQWYGARFSGSAANAALTDVGATAEVSREVGDAVTKVYSFDHARLQQAEDEARAVITPEFQPEFDRIFGSVRELAPQQQAVVTATIPKSAVASITGDRATVYLFVNQVIRRQADGGAPQEGSAAARLRVDAEYVDGSWKIAAMTPA</sequence>
<gene>
    <name evidence="5" type="ORF">SAMN05216207_100137</name>
</gene>
<comment type="subcellular location">
    <subcellularLocation>
        <location evidence="1">Membrane</location>
    </subcellularLocation>
</comment>
<dbReference type="PANTHER" id="PTHR37042">
    <property type="entry name" value="OUTER MEMBRANE PROTEIN RV1973"/>
    <property type="match status" value="1"/>
</dbReference>